<organism evidence="1 2">
    <name type="scientific">Psilocybe cf. subviscida</name>
    <dbReference type="NCBI Taxonomy" id="2480587"/>
    <lineage>
        <taxon>Eukaryota</taxon>
        <taxon>Fungi</taxon>
        <taxon>Dikarya</taxon>
        <taxon>Basidiomycota</taxon>
        <taxon>Agaricomycotina</taxon>
        <taxon>Agaricomycetes</taxon>
        <taxon>Agaricomycetidae</taxon>
        <taxon>Agaricales</taxon>
        <taxon>Agaricineae</taxon>
        <taxon>Strophariaceae</taxon>
        <taxon>Psilocybe</taxon>
    </lineage>
</organism>
<gene>
    <name evidence="1" type="ORF">D9619_012485</name>
</gene>
<comment type="caution">
    <text evidence="1">The sequence shown here is derived from an EMBL/GenBank/DDBJ whole genome shotgun (WGS) entry which is preliminary data.</text>
</comment>
<evidence type="ECO:0000313" key="2">
    <source>
        <dbReference type="Proteomes" id="UP000567179"/>
    </source>
</evidence>
<dbReference type="EMBL" id="JAACJJ010000059">
    <property type="protein sequence ID" value="KAF5309382.1"/>
    <property type="molecule type" value="Genomic_DNA"/>
</dbReference>
<dbReference type="Proteomes" id="UP000567179">
    <property type="component" value="Unassembled WGS sequence"/>
</dbReference>
<sequence>MSDKTVGPSSAQRLPSELYREIAANLHDPSNRPALLSLSLVNTTWRTESQRVLFRSLCDKYKSDDKWWREKKRLRDTHVGFLRAIVAHPTRLGSFVRSYAQIGLVSNIINDPSERGDTGNCELWELTLRALPMFTNLKQLAFVPQIGSMTFEAAVALSRCTFQLVYLSWGCEFGRQLEQFLLTSGSLIEHLDMGSALGDLRPLPPSAAAVKYLSMDRYSPPSNLFKPGSTGTIDVVYRDDAGIIRPNEPPNACPP</sequence>
<protein>
    <recommendedName>
        <fullName evidence="3">F-box domain-containing protein</fullName>
    </recommendedName>
</protein>
<dbReference type="AlphaFoldDB" id="A0A8H5ASD0"/>
<evidence type="ECO:0000313" key="1">
    <source>
        <dbReference type="EMBL" id="KAF5309382.1"/>
    </source>
</evidence>
<reference evidence="1 2" key="1">
    <citation type="journal article" date="2020" name="ISME J.">
        <title>Uncovering the hidden diversity of litter-decomposition mechanisms in mushroom-forming fungi.</title>
        <authorList>
            <person name="Floudas D."/>
            <person name="Bentzer J."/>
            <person name="Ahren D."/>
            <person name="Johansson T."/>
            <person name="Persson P."/>
            <person name="Tunlid A."/>
        </authorList>
    </citation>
    <scope>NUCLEOTIDE SEQUENCE [LARGE SCALE GENOMIC DNA]</scope>
    <source>
        <strain evidence="1 2">CBS 101986</strain>
    </source>
</reference>
<name>A0A8H5ASD0_9AGAR</name>
<accession>A0A8H5ASD0</accession>
<keyword evidence="2" id="KW-1185">Reference proteome</keyword>
<proteinExistence type="predicted"/>
<evidence type="ECO:0008006" key="3">
    <source>
        <dbReference type="Google" id="ProtNLM"/>
    </source>
</evidence>